<proteinExistence type="predicted"/>
<reference evidence="2" key="1">
    <citation type="journal article" date="2015" name="Nature">
        <title>Complex archaea that bridge the gap between prokaryotes and eukaryotes.</title>
        <authorList>
            <person name="Spang A."/>
            <person name="Saw J.H."/>
            <person name="Jorgensen S.L."/>
            <person name="Zaremba-Niedzwiedzka K."/>
            <person name="Martijn J."/>
            <person name="Lind A.E."/>
            <person name="van Eijk R."/>
            <person name="Schleper C."/>
            <person name="Guy L."/>
            <person name="Ettema T.J."/>
        </authorList>
    </citation>
    <scope>NUCLEOTIDE SEQUENCE</scope>
</reference>
<organism evidence="2">
    <name type="scientific">marine sediment metagenome</name>
    <dbReference type="NCBI Taxonomy" id="412755"/>
    <lineage>
        <taxon>unclassified sequences</taxon>
        <taxon>metagenomes</taxon>
        <taxon>ecological metagenomes</taxon>
    </lineage>
</organism>
<dbReference type="AlphaFoldDB" id="A0A0F9MWW5"/>
<feature type="region of interest" description="Disordered" evidence="1">
    <location>
        <begin position="663"/>
        <end position="692"/>
    </location>
</feature>
<feature type="compositionally biased region" description="Basic and acidic residues" evidence="1">
    <location>
        <begin position="676"/>
        <end position="688"/>
    </location>
</feature>
<evidence type="ECO:0000256" key="1">
    <source>
        <dbReference type="SAM" id="MobiDB-lite"/>
    </source>
</evidence>
<accession>A0A0F9MWW5</accession>
<protein>
    <submittedName>
        <fullName evidence="2">Uncharacterized protein</fullName>
    </submittedName>
</protein>
<sequence length="706" mass="78593">MIKKILTLLVGIMLFVPLVLAGGPVAEPFVVYINFEGVPVEGIDVDFICNGMTVTRTTNNLGGVLVNVGDYGDFKDVGGCTILEVDCGHASCQETFNVNDLDCPMECINTYELSEAPPEPEPECIVDSDCSTGYECVNENCIEIVTEPEPTVEDKVTSNIDNTIASVESNFGECIDVVITDTKLSKLFDGIIDFNTEDYDTHEELIVKACSETSIDDVDYGLDPFVLIEEGGIEYRYVFDDLLPLNEIEADEELEIEFLNDSIEIISLSSSKMTIRHGEVFDYLEGCVEGESIEYNGLPLTIGTIGDEFVYVTYNGDSEQIYREDTGEVGDIQVYVDESIPREDKPNICKIRIAEDIEEVIEDGDEYNEDWDYSIGEGFIGIRNSEEFKYLDEETKPLALGDKITLPNDFATVKFNEITSSESTDIDIKIRDGMLYVLGDREDDQDDSFTYNNQDYDVLYVGENILDEDKVTISSRVRIGESDVYLEAGSIIIGDLVIELDFLDILYKGVSFALDDDNYLTHEGIIFKDPEKAVNDKSTFNIIVPDEIPEITLTIGLEAETVGVEPEPVVCDDTVCTEEECQETVCNPIPCPPEPEPCKDCPEEKTCPPVTNDLAGRIITGILSLGGGLAIYFKLFNNKILLSGNTGLKTYRGRDGTLKIYHKHPGTRGYHNPQTSHRDPEKHPRGMIDVKNGYQKNSMGEWEYVG</sequence>
<comment type="caution">
    <text evidence="2">The sequence shown here is derived from an EMBL/GenBank/DDBJ whole genome shotgun (WGS) entry which is preliminary data.</text>
</comment>
<name>A0A0F9MWW5_9ZZZZ</name>
<dbReference type="EMBL" id="LAZR01008071">
    <property type="protein sequence ID" value="KKM81145.1"/>
    <property type="molecule type" value="Genomic_DNA"/>
</dbReference>
<gene>
    <name evidence="2" type="ORF">LCGC14_1332750</name>
</gene>
<evidence type="ECO:0000313" key="2">
    <source>
        <dbReference type="EMBL" id="KKM81145.1"/>
    </source>
</evidence>